<evidence type="ECO:0000313" key="2">
    <source>
        <dbReference type="Proteomes" id="UP000807115"/>
    </source>
</evidence>
<name>A0A921Q2T1_SORBI</name>
<comment type="caution">
    <text evidence="1">The sequence shown here is derived from an EMBL/GenBank/DDBJ whole genome shotgun (WGS) entry which is preliminary data.</text>
</comment>
<dbReference type="Proteomes" id="UP000807115">
    <property type="component" value="Chromosome 10"/>
</dbReference>
<dbReference type="EMBL" id="CM027689">
    <property type="protein sequence ID" value="KAG0514519.1"/>
    <property type="molecule type" value="Genomic_DNA"/>
</dbReference>
<gene>
    <name evidence="1" type="ORF">BDA96_10G199100</name>
</gene>
<reference evidence="1" key="1">
    <citation type="journal article" date="2019" name="BMC Genomics">
        <title>A new reference genome for Sorghum bicolor reveals high levels of sequence similarity between sweet and grain genotypes: implications for the genetics of sugar metabolism.</title>
        <authorList>
            <person name="Cooper E.A."/>
            <person name="Brenton Z.W."/>
            <person name="Flinn B.S."/>
            <person name="Jenkins J."/>
            <person name="Shu S."/>
            <person name="Flowers D."/>
            <person name="Luo F."/>
            <person name="Wang Y."/>
            <person name="Xia P."/>
            <person name="Barry K."/>
            <person name="Daum C."/>
            <person name="Lipzen A."/>
            <person name="Yoshinaga Y."/>
            <person name="Schmutz J."/>
            <person name="Saski C."/>
            <person name="Vermerris W."/>
            <person name="Kresovich S."/>
        </authorList>
    </citation>
    <scope>NUCLEOTIDE SEQUENCE</scope>
</reference>
<dbReference type="AlphaFoldDB" id="A0A921Q2T1"/>
<accession>A0A921Q2T1</accession>
<evidence type="ECO:0000313" key="1">
    <source>
        <dbReference type="EMBL" id="KAG0514519.1"/>
    </source>
</evidence>
<proteinExistence type="predicted"/>
<sequence>MQPLKETAVRLLPYRAAHHYKRCSAVLKEVAAGSVIVELQHLPAKAAGSVRFGEEGERPHEISLIPSPLLLCFGSCLATLHRQLVSPSKRLAYVAANEQRAWVLPRWKVKASMMVALCVWASCPGKSSASSATIAQCAWAACPGTEAKGQQMCLGETRFGRDLAPFLGSNLGRTRCGSTPVKGSW</sequence>
<organism evidence="1 2">
    <name type="scientific">Sorghum bicolor</name>
    <name type="common">Sorghum</name>
    <name type="synonym">Sorghum vulgare</name>
    <dbReference type="NCBI Taxonomy" id="4558"/>
    <lineage>
        <taxon>Eukaryota</taxon>
        <taxon>Viridiplantae</taxon>
        <taxon>Streptophyta</taxon>
        <taxon>Embryophyta</taxon>
        <taxon>Tracheophyta</taxon>
        <taxon>Spermatophyta</taxon>
        <taxon>Magnoliopsida</taxon>
        <taxon>Liliopsida</taxon>
        <taxon>Poales</taxon>
        <taxon>Poaceae</taxon>
        <taxon>PACMAD clade</taxon>
        <taxon>Panicoideae</taxon>
        <taxon>Andropogonodae</taxon>
        <taxon>Andropogoneae</taxon>
        <taxon>Sorghinae</taxon>
        <taxon>Sorghum</taxon>
    </lineage>
</organism>
<protein>
    <submittedName>
        <fullName evidence="1">Uncharacterized protein</fullName>
    </submittedName>
</protein>
<reference evidence="1" key="2">
    <citation type="submission" date="2020-10" db="EMBL/GenBank/DDBJ databases">
        <authorList>
            <person name="Cooper E.A."/>
            <person name="Brenton Z.W."/>
            <person name="Flinn B.S."/>
            <person name="Jenkins J."/>
            <person name="Shu S."/>
            <person name="Flowers D."/>
            <person name="Luo F."/>
            <person name="Wang Y."/>
            <person name="Xia P."/>
            <person name="Barry K."/>
            <person name="Daum C."/>
            <person name="Lipzen A."/>
            <person name="Yoshinaga Y."/>
            <person name="Schmutz J."/>
            <person name="Saski C."/>
            <person name="Vermerris W."/>
            <person name="Kresovich S."/>
        </authorList>
    </citation>
    <scope>NUCLEOTIDE SEQUENCE</scope>
</reference>